<organism evidence="23">
    <name type="scientific">Balanophora laxiflora</name>
    <dbReference type="NCBI Taxonomy" id="1128103"/>
    <lineage>
        <taxon>Eukaryota</taxon>
        <taxon>Viridiplantae</taxon>
        <taxon>Streptophyta</taxon>
        <taxon>Embryophyta</taxon>
        <taxon>Tracheophyta</taxon>
        <taxon>Spermatophyta</taxon>
        <taxon>Magnoliopsida</taxon>
        <taxon>eudicotyledons</taxon>
        <taxon>Gunneridae</taxon>
        <taxon>Pentapetalae</taxon>
        <taxon>Santalales</taxon>
        <taxon>Balanophoraceae</taxon>
        <taxon>Balanophora</taxon>
    </lineage>
</organism>
<keyword evidence="10" id="KW-0375">Hydrogen ion transport</keyword>
<evidence type="ECO:0000256" key="5">
    <source>
        <dbReference type="ARBA" id="ARBA00012473"/>
    </source>
</evidence>
<comment type="subunit">
    <text evidence="4">F-type ATPases have 2 components, CF(1) - the catalytic core - and CF(0) - the membrane proton channel. CF(1) has five subunits: alpha(3), beta(3), gamma(1), delta(1), epsilon(1). CF(0) has three main subunits: a, b and c.</text>
</comment>
<evidence type="ECO:0000256" key="9">
    <source>
        <dbReference type="ARBA" id="ARBA00022741"/>
    </source>
</evidence>
<dbReference type="Pfam" id="PF02326">
    <property type="entry name" value="YMF19"/>
    <property type="match status" value="1"/>
</dbReference>
<dbReference type="InterPro" id="IPR044975">
    <property type="entry name" value="YMF19-like"/>
</dbReference>
<dbReference type="GO" id="GO:1902600">
    <property type="term" value="P:proton transmembrane transport"/>
    <property type="evidence" value="ECO:0007669"/>
    <property type="project" value="UniProtKB-KW"/>
</dbReference>
<dbReference type="GO" id="GO:0005524">
    <property type="term" value="F:ATP binding"/>
    <property type="evidence" value="ECO:0007669"/>
    <property type="project" value="UniProtKB-KW"/>
</dbReference>
<dbReference type="EC" id="7.1.2.2" evidence="5"/>
<dbReference type="PANTHER" id="PTHR36816:SF1">
    <property type="entry name" value="ATP SYNTHASE PROTEIN YMF19"/>
    <property type="match status" value="1"/>
</dbReference>
<dbReference type="Pfam" id="PF06449">
    <property type="entry name" value="YMF19_C"/>
    <property type="match status" value="1"/>
</dbReference>
<evidence type="ECO:0000256" key="4">
    <source>
        <dbReference type="ARBA" id="ARBA00011648"/>
    </source>
</evidence>
<dbReference type="GO" id="GO:0031966">
    <property type="term" value="C:mitochondrial membrane"/>
    <property type="evidence" value="ECO:0007669"/>
    <property type="project" value="UniProtKB-SubCell"/>
</dbReference>
<evidence type="ECO:0000313" key="23">
    <source>
        <dbReference type="EMBL" id="AZS52480.1"/>
    </source>
</evidence>
<evidence type="ECO:0000256" key="10">
    <source>
        <dbReference type="ARBA" id="ARBA00022781"/>
    </source>
</evidence>
<keyword evidence="12" id="KW-1278">Translocase</keyword>
<evidence type="ECO:0000256" key="3">
    <source>
        <dbReference type="ARBA" id="ARBA00010946"/>
    </source>
</evidence>
<keyword evidence="7" id="KW-0138">CF(0)</keyword>
<evidence type="ECO:0000256" key="12">
    <source>
        <dbReference type="ARBA" id="ARBA00022967"/>
    </source>
</evidence>
<dbReference type="InterPro" id="IPR003319">
    <property type="entry name" value="YMF19-like_N"/>
</dbReference>
<reference evidence="23" key="2">
    <citation type="submission" date="2018-11" db="EMBL/GenBank/DDBJ databases">
        <authorList>
            <person name="Su H.-J."/>
            <person name="Barkman T.J."/>
            <person name="Hao W."/>
            <person name="Jones S."/>
            <person name="Naumann J."/>
            <person name="Skippington E."/>
            <person name="Wafula E.K."/>
            <person name="Hu J.-M."/>
            <person name="Palmer J.D."/>
            <person name="dePamphilis C.W."/>
        </authorList>
    </citation>
    <scope>NUCLEOTIDE SEQUENCE</scope>
</reference>
<proteinExistence type="inferred from homology"/>
<evidence type="ECO:0000256" key="2">
    <source>
        <dbReference type="ARBA" id="ARBA00004304"/>
    </source>
</evidence>
<evidence type="ECO:0000256" key="8">
    <source>
        <dbReference type="ARBA" id="ARBA00022692"/>
    </source>
</evidence>
<evidence type="ECO:0000256" key="18">
    <source>
        <dbReference type="ARBA" id="ARBA00030649"/>
    </source>
</evidence>
<evidence type="ECO:0000256" key="1">
    <source>
        <dbReference type="ARBA" id="ARBA00003096"/>
    </source>
</evidence>
<dbReference type="PANTHER" id="PTHR36816">
    <property type="entry name" value="ATP SYNTHASE PROTEIN YMF19"/>
    <property type="match status" value="1"/>
</dbReference>
<feature type="domain" description="ATP synthase YMF19-like N-terminal" evidence="21">
    <location>
        <begin position="2"/>
        <end position="62"/>
    </location>
</feature>
<dbReference type="EMBL" id="MK144466">
    <property type="protein sequence ID" value="AZS52480.1"/>
    <property type="molecule type" value="Genomic_DNA"/>
</dbReference>
<evidence type="ECO:0000256" key="7">
    <source>
        <dbReference type="ARBA" id="ARBA00022547"/>
    </source>
</evidence>
<evidence type="ECO:0000256" key="17">
    <source>
        <dbReference type="ARBA" id="ARBA00023310"/>
    </source>
</evidence>
<dbReference type="InterPro" id="IPR009455">
    <property type="entry name" value="YMF19"/>
</dbReference>
<geneLocation type="mitochondrion" evidence="23"/>
<feature type="transmembrane region" description="Helical" evidence="20">
    <location>
        <begin position="12"/>
        <end position="33"/>
    </location>
</feature>
<evidence type="ECO:0000256" key="15">
    <source>
        <dbReference type="ARBA" id="ARBA00023128"/>
    </source>
</evidence>
<dbReference type="AlphaFoldDB" id="A0A3Q9JN69"/>
<accession>A0A3Q9JN69</accession>
<keyword evidence="15 23" id="KW-0496">Mitochondrion</keyword>
<keyword evidence="8 20" id="KW-0812">Transmembrane</keyword>
<comment type="similarity">
    <text evidence="3">Belongs to the ATPase protein YMF19 family.</text>
</comment>
<evidence type="ECO:0000259" key="21">
    <source>
        <dbReference type="Pfam" id="PF02326"/>
    </source>
</evidence>
<sequence length="166" mass="19128">MPQLDPFTYFTQFFWSCLFIFTLYIFLCNDGVLKIGRIIKLRNRLVFIHSNYLYLRPRSNDLEDISIKGFSTGVSYMYFSLSKVSQWCKDVYLSEQGGKITTTMISCFGEISGSRGMEKNILYLISKSSSPQHTARTKSSTSSRIRNNENIMLIHVPHGQGSILFF</sequence>
<dbReference type="GO" id="GO:0006754">
    <property type="term" value="P:ATP biosynthetic process"/>
    <property type="evidence" value="ECO:0007669"/>
    <property type="project" value="UniProtKB-KW"/>
</dbReference>
<evidence type="ECO:0000256" key="6">
    <source>
        <dbReference type="ARBA" id="ARBA00022448"/>
    </source>
</evidence>
<keyword evidence="16 20" id="KW-0472">Membrane</keyword>
<evidence type="ECO:0000256" key="11">
    <source>
        <dbReference type="ARBA" id="ARBA00022840"/>
    </source>
</evidence>
<keyword evidence="13 20" id="KW-1133">Transmembrane helix</keyword>
<name>A0A3Q9JN69_9MAGN</name>
<keyword evidence="11" id="KW-0067">ATP-binding</keyword>
<keyword evidence="9" id="KW-0547">Nucleotide-binding</keyword>
<evidence type="ECO:0000259" key="22">
    <source>
        <dbReference type="Pfam" id="PF06449"/>
    </source>
</evidence>
<evidence type="ECO:0000256" key="14">
    <source>
        <dbReference type="ARBA" id="ARBA00023065"/>
    </source>
</evidence>
<comment type="subcellular location">
    <subcellularLocation>
        <location evidence="2">Mitochondrion membrane</location>
        <topology evidence="2">Single-pass membrane protein</topology>
    </subcellularLocation>
</comment>
<evidence type="ECO:0000256" key="19">
    <source>
        <dbReference type="ARBA" id="ARBA00048383"/>
    </source>
</evidence>
<gene>
    <name evidence="23" type="primary">atp8</name>
</gene>
<keyword evidence="17" id="KW-0066">ATP synthesis</keyword>
<dbReference type="GO" id="GO:0045259">
    <property type="term" value="C:proton-transporting ATP synthase complex"/>
    <property type="evidence" value="ECO:0007669"/>
    <property type="project" value="UniProtKB-KW"/>
</dbReference>
<keyword evidence="6" id="KW-0813">Transport</keyword>
<evidence type="ECO:0000256" key="13">
    <source>
        <dbReference type="ARBA" id="ARBA00022989"/>
    </source>
</evidence>
<evidence type="ECO:0000256" key="16">
    <source>
        <dbReference type="ARBA" id="ARBA00023136"/>
    </source>
</evidence>
<feature type="domain" description="ATP synthase YMF19 uncharacterised C-terminal" evidence="22">
    <location>
        <begin position="101"/>
        <end position="130"/>
    </location>
</feature>
<keyword evidence="14" id="KW-0406">Ion transport</keyword>
<protein>
    <recommendedName>
        <fullName evidence="5">H(+)-transporting two-sector ATPase</fullName>
        <ecNumber evidence="5">7.1.2.2</ecNumber>
    </recommendedName>
    <alternativeName>
        <fullName evidence="18">Mitochondrial protein YMF19</fullName>
    </alternativeName>
</protein>
<evidence type="ECO:0000256" key="20">
    <source>
        <dbReference type="SAM" id="Phobius"/>
    </source>
</evidence>
<reference evidence="23" key="1">
    <citation type="journal article" date="2018" name="Proc. Natl. Acad. Sci. U.S.A.">
        <title>Novel genetic code and record-setting AT-richness in the highly reduced plastid genome of the holoparasitic plant Balanophora.</title>
        <authorList>
            <person name="Su H.J."/>
            <person name="Barkman T.J."/>
            <person name="Hao W."/>
            <person name="Jones S.S."/>
            <person name="Naumann J."/>
            <person name="Skippington E."/>
            <person name="Wafula E.K."/>
            <person name="Hu J.M."/>
            <person name="Palmer J.D."/>
            <person name="dePamphilis C.W."/>
        </authorList>
    </citation>
    <scope>NUCLEOTIDE SEQUENCE</scope>
</reference>
<comment type="catalytic activity">
    <reaction evidence="19">
        <text>ATP + H2O + 4 H(+)(in) = ADP + phosphate + 5 H(+)(out)</text>
        <dbReference type="Rhea" id="RHEA:57720"/>
        <dbReference type="ChEBI" id="CHEBI:15377"/>
        <dbReference type="ChEBI" id="CHEBI:15378"/>
        <dbReference type="ChEBI" id="CHEBI:30616"/>
        <dbReference type="ChEBI" id="CHEBI:43474"/>
        <dbReference type="ChEBI" id="CHEBI:456216"/>
        <dbReference type="EC" id="7.1.2.2"/>
    </reaction>
</comment>
<comment type="function">
    <text evidence="1">This is one of the chains of the nonenzymatic component (CF(0) subunit) of the mitochondrial ATPase complex.</text>
</comment>